<reference evidence="1" key="1">
    <citation type="submission" date="2023-10" db="EMBL/GenBank/DDBJ databases">
        <title>Genome assemblies of two species of porcelain crab, Petrolisthes cinctipes and Petrolisthes manimaculis (Anomura: Porcellanidae).</title>
        <authorList>
            <person name="Angst P."/>
        </authorList>
    </citation>
    <scope>NUCLEOTIDE SEQUENCE</scope>
    <source>
        <strain evidence="1">PB745_01</strain>
        <tissue evidence="1">Gill</tissue>
    </source>
</reference>
<accession>A0AAE1G5L8</accession>
<evidence type="ECO:0000313" key="2">
    <source>
        <dbReference type="Proteomes" id="UP001286313"/>
    </source>
</evidence>
<dbReference type="AlphaFoldDB" id="A0AAE1G5L8"/>
<proteinExistence type="predicted"/>
<organism evidence="1 2">
    <name type="scientific">Petrolisthes cinctipes</name>
    <name type="common">Flat porcelain crab</name>
    <dbReference type="NCBI Taxonomy" id="88211"/>
    <lineage>
        <taxon>Eukaryota</taxon>
        <taxon>Metazoa</taxon>
        <taxon>Ecdysozoa</taxon>
        <taxon>Arthropoda</taxon>
        <taxon>Crustacea</taxon>
        <taxon>Multicrustacea</taxon>
        <taxon>Malacostraca</taxon>
        <taxon>Eumalacostraca</taxon>
        <taxon>Eucarida</taxon>
        <taxon>Decapoda</taxon>
        <taxon>Pleocyemata</taxon>
        <taxon>Anomura</taxon>
        <taxon>Galatheoidea</taxon>
        <taxon>Porcellanidae</taxon>
        <taxon>Petrolisthes</taxon>
    </lineage>
</organism>
<comment type="caution">
    <text evidence="1">The sequence shown here is derived from an EMBL/GenBank/DDBJ whole genome shotgun (WGS) entry which is preliminary data.</text>
</comment>
<protein>
    <submittedName>
        <fullName evidence="1">Uncharacterized protein</fullName>
    </submittedName>
</protein>
<evidence type="ECO:0000313" key="1">
    <source>
        <dbReference type="EMBL" id="KAK3886933.1"/>
    </source>
</evidence>
<dbReference type="Proteomes" id="UP001286313">
    <property type="component" value="Unassembled WGS sequence"/>
</dbReference>
<sequence length="106" mass="12229">MGNIQGLYPKSNQSKVPFLNELSIEEDPMFIALTETHLRLNNILDLFFTINQDSVSTCRVEKTIFSDHNLITINTAYRKNKLGRPVNNMQVSMPFTTYNLFSENIK</sequence>
<dbReference type="EMBL" id="JAWQEG010000656">
    <property type="protein sequence ID" value="KAK3886933.1"/>
    <property type="molecule type" value="Genomic_DNA"/>
</dbReference>
<name>A0AAE1G5L8_PETCI</name>
<gene>
    <name evidence="1" type="ORF">Pcinc_008942</name>
</gene>
<keyword evidence="2" id="KW-1185">Reference proteome</keyword>